<dbReference type="HOGENOM" id="CLU_2606203_0_0_1"/>
<proteinExistence type="predicted"/>
<keyword evidence="3" id="KW-1185">Reference proteome</keyword>
<dbReference type="AlphaFoldDB" id="A0A067SGA8"/>
<dbReference type="Proteomes" id="UP000027222">
    <property type="component" value="Unassembled WGS sequence"/>
</dbReference>
<feature type="transmembrane region" description="Helical" evidence="1">
    <location>
        <begin position="45"/>
        <end position="63"/>
    </location>
</feature>
<sequence length="79" mass="8841">MRLAVVVVEWTANSQTSVTTASPCRPPYRTLARPPISLSSLLRRHPRPGIVLVVIIMITVAPYRPCGTLTFQKDHRCGW</sequence>
<evidence type="ECO:0000256" key="1">
    <source>
        <dbReference type="SAM" id="Phobius"/>
    </source>
</evidence>
<organism evidence="2 3">
    <name type="scientific">Galerina marginata (strain CBS 339.88)</name>
    <dbReference type="NCBI Taxonomy" id="685588"/>
    <lineage>
        <taxon>Eukaryota</taxon>
        <taxon>Fungi</taxon>
        <taxon>Dikarya</taxon>
        <taxon>Basidiomycota</taxon>
        <taxon>Agaricomycotina</taxon>
        <taxon>Agaricomycetes</taxon>
        <taxon>Agaricomycetidae</taxon>
        <taxon>Agaricales</taxon>
        <taxon>Agaricineae</taxon>
        <taxon>Strophariaceae</taxon>
        <taxon>Galerina</taxon>
    </lineage>
</organism>
<dbReference type="EMBL" id="KL142399">
    <property type="protein sequence ID" value="KDR69940.1"/>
    <property type="molecule type" value="Genomic_DNA"/>
</dbReference>
<keyword evidence="1" id="KW-1133">Transmembrane helix</keyword>
<gene>
    <name evidence="2" type="ORF">GALMADRAFT_255253</name>
</gene>
<reference evidence="3" key="1">
    <citation type="journal article" date="2014" name="Proc. Natl. Acad. Sci. U.S.A.">
        <title>Extensive sampling of basidiomycete genomes demonstrates inadequacy of the white-rot/brown-rot paradigm for wood decay fungi.</title>
        <authorList>
            <person name="Riley R."/>
            <person name="Salamov A.A."/>
            <person name="Brown D.W."/>
            <person name="Nagy L.G."/>
            <person name="Floudas D."/>
            <person name="Held B.W."/>
            <person name="Levasseur A."/>
            <person name="Lombard V."/>
            <person name="Morin E."/>
            <person name="Otillar R."/>
            <person name="Lindquist E.A."/>
            <person name="Sun H."/>
            <person name="LaButti K.M."/>
            <person name="Schmutz J."/>
            <person name="Jabbour D."/>
            <person name="Luo H."/>
            <person name="Baker S.E."/>
            <person name="Pisabarro A.G."/>
            <person name="Walton J.D."/>
            <person name="Blanchette R.A."/>
            <person name="Henrissat B."/>
            <person name="Martin F."/>
            <person name="Cullen D."/>
            <person name="Hibbett D.S."/>
            <person name="Grigoriev I.V."/>
        </authorList>
    </citation>
    <scope>NUCLEOTIDE SEQUENCE [LARGE SCALE GENOMIC DNA]</scope>
    <source>
        <strain evidence="3">CBS 339.88</strain>
    </source>
</reference>
<keyword evidence="1" id="KW-0472">Membrane</keyword>
<evidence type="ECO:0000313" key="3">
    <source>
        <dbReference type="Proteomes" id="UP000027222"/>
    </source>
</evidence>
<protein>
    <submittedName>
        <fullName evidence="2">Uncharacterized protein</fullName>
    </submittedName>
</protein>
<keyword evidence="1" id="KW-0812">Transmembrane</keyword>
<evidence type="ECO:0000313" key="2">
    <source>
        <dbReference type="EMBL" id="KDR69940.1"/>
    </source>
</evidence>
<name>A0A067SGA8_GALM3</name>
<accession>A0A067SGA8</accession>